<dbReference type="Proteomes" id="UP000029734">
    <property type="component" value="Unassembled WGS sequence"/>
</dbReference>
<feature type="transmembrane region" description="Helical" evidence="4">
    <location>
        <begin position="293"/>
        <end position="315"/>
    </location>
</feature>
<evidence type="ECO:0000259" key="5">
    <source>
        <dbReference type="PROSITE" id="PS01124"/>
    </source>
</evidence>
<protein>
    <recommendedName>
        <fullName evidence="5">HTH araC/xylS-type domain-containing protein</fullName>
    </recommendedName>
</protein>
<dbReference type="PROSITE" id="PS00041">
    <property type="entry name" value="HTH_ARAC_FAMILY_1"/>
    <property type="match status" value="1"/>
</dbReference>
<feature type="transmembrane region" description="Helical" evidence="4">
    <location>
        <begin position="16"/>
        <end position="39"/>
    </location>
</feature>
<keyword evidence="1" id="KW-0805">Transcription regulation</keyword>
<reference evidence="6 7" key="2">
    <citation type="submission" date="2014-10" db="EMBL/GenBank/DDBJ databases">
        <title>Comparative genomics of the Paenibacillus odorifer group.</title>
        <authorList>
            <person name="Tsai Y.-C."/>
            <person name="Martin N."/>
            <person name="Korlach J."/>
            <person name="Wiedmann M."/>
        </authorList>
    </citation>
    <scope>NUCLEOTIDE SEQUENCE [LARGE SCALE GENOMIC DNA]</scope>
    <source>
        <strain evidence="6 7">DSM 18334</strain>
    </source>
</reference>
<keyword evidence="4" id="KW-1133">Transmembrane helix</keyword>
<dbReference type="Gene3D" id="1.10.10.60">
    <property type="entry name" value="Homeodomain-like"/>
    <property type="match status" value="2"/>
</dbReference>
<keyword evidence="2" id="KW-0238">DNA-binding</keyword>
<dbReference type="STRING" id="268407.PWYN_20600"/>
<reference evidence="6 7" key="1">
    <citation type="submission" date="2014-08" db="EMBL/GenBank/DDBJ databases">
        <authorList>
            <person name="den Bakker H.C."/>
        </authorList>
    </citation>
    <scope>NUCLEOTIDE SEQUENCE [LARGE SCALE GENOMIC DNA]</scope>
    <source>
        <strain evidence="6 7">DSM 18334</strain>
    </source>
</reference>
<dbReference type="PRINTS" id="PR00032">
    <property type="entry name" value="HTHARAC"/>
</dbReference>
<dbReference type="Gene3D" id="6.10.340.10">
    <property type="match status" value="1"/>
</dbReference>
<dbReference type="PANTHER" id="PTHR43280">
    <property type="entry name" value="ARAC-FAMILY TRANSCRIPTIONAL REGULATOR"/>
    <property type="match status" value="1"/>
</dbReference>
<dbReference type="PANTHER" id="PTHR43280:SF28">
    <property type="entry name" value="HTH-TYPE TRANSCRIPTIONAL ACTIVATOR RHAS"/>
    <property type="match status" value="1"/>
</dbReference>
<dbReference type="InterPro" id="IPR018062">
    <property type="entry name" value="HTH_AraC-typ_CS"/>
</dbReference>
<dbReference type="InterPro" id="IPR018060">
    <property type="entry name" value="HTH_AraC"/>
</dbReference>
<gene>
    <name evidence="6" type="ORF">PWYN_20600</name>
</gene>
<accession>A0A098M3G0</accession>
<evidence type="ECO:0000313" key="6">
    <source>
        <dbReference type="EMBL" id="KGE17060.1"/>
    </source>
</evidence>
<comment type="caution">
    <text evidence="6">The sequence shown here is derived from an EMBL/GenBank/DDBJ whole genome shotgun (WGS) entry which is preliminary data.</text>
</comment>
<keyword evidence="7" id="KW-1185">Reference proteome</keyword>
<evidence type="ECO:0000256" key="3">
    <source>
        <dbReference type="ARBA" id="ARBA00023163"/>
    </source>
</evidence>
<keyword evidence="4" id="KW-0472">Membrane</keyword>
<evidence type="ECO:0000256" key="1">
    <source>
        <dbReference type="ARBA" id="ARBA00023015"/>
    </source>
</evidence>
<dbReference type="SMART" id="SM00342">
    <property type="entry name" value="HTH_ARAC"/>
    <property type="match status" value="1"/>
</dbReference>
<feature type="domain" description="HTH araC/xylS-type" evidence="5">
    <location>
        <begin position="633"/>
        <end position="731"/>
    </location>
</feature>
<dbReference type="InterPro" id="IPR020449">
    <property type="entry name" value="Tscrpt_reg_AraC-type_HTH"/>
</dbReference>
<organism evidence="6 7">
    <name type="scientific">Paenibacillus wynnii</name>
    <dbReference type="NCBI Taxonomy" id="268407"/>
    <lineage>
        <taxon>Bacteria</taxon>
        <taxon>Bacillati</taxon>
        <taxon>Bacillota</taxon>
        <taxon>Bacilli</taxon>
        <taxon>Bacillales</taxon>
        <taxon>Paenibacillaceae</taxon>
        <taxon>Paenibacillus</taxon>
    </lineage>
</organism>
<dbReference type="AlphaFoldDB" id="A0A098M3G0"/>
<name>A0A098M3G0_9BACL</name>
<dbReference type="EMBL" id="JQCR01000003">
    <property type="protein sequence ID" value="KGE17060.1"/>
    <property type="molecule type" value="Genomic_DNA"/>
</dbReference>
<dbReference type="Pfam" id="PF12833">
    <property type="entry name" value="HTH_18"/>
    <property type="match status" value="1"/>
</dbReference>
<evidence type="ECO:0000256" key="4">
    <source>
        <dbReference type="SAM" id="Phobius"/>
    </source>
</evidence>
<sequence>MKLEPLRYLRLKLNSLFLQLVTGFLCIIVLLGSLTYYAVSASINNIREEIVKYNTLMLRNTMENYENHLEMIKKQMVLFYFNDSVQRLQREPHYSNYSEVINDIQTWVTNPYLFIDNIVFYSKKHNFVLEKGTSTTPDTMFNVFMKSKKYPFEFWNQQFDDPYTNRMFPAESFFTNSFRDRERDLGEYMPIIFKINNNQDFYMAVFLDADKMYKAFNQTMEDDFIIYNTMGETMFKRSASETFTPLNNLKENGENEFILDHKYHFYSTGSGSGMTYIHRLPVEQLSSQTRLNFTMIAVIVVVILVSILISFFLAARINNPLKKLIHSMRGTHGDKPYRSKIHEFEMISGQFNDKDKILKQWAFFNYLKDIRNHESDIAKLKFSDQPFVFILFHVAEKKHATWVQGSFQSWLYYIKVFIEVKLNRTFQEALTIQIEHNQILSMVFIDELEDLHDLLSNMKSVFDHDLDSGIITIAMTSKFNHFDQVPEAYKEVHERIANRRLIDETEILDSNSVSTVVCSFTKEQEKAFRANMKEGNLEDLMILMKRFFEKWSSQTVSATAWVRFADSVVDRIRQAAPTDVISLIKLNEILENSEEQIRDCVTTRELEILILQWLKMISEVVQDKKERKDSITSFVMDYINNNLADEIYLDTLAEKLNISSGYLSTYFKEKTGINMVEYINEVRIREATVLLLGSQMKIQEVAEAVGYRNITSFNRMFKKYTGLTPNDYRKSRDSHTGNTG</sequence>
<keyword evidence="3" id="KW-0804">Transcription</keyword>
<dbReference type="InterPro" id="IPR009057">
    <property type="entry name" value="Homeodomain-like_sf"/>
</dbReference>
<evidence type="ECO:0000256" key="2">
    <source>
        <dbReference type="ARBA" id="ARBA00023125"/>
    </source>
</evidence>
<dbReference type="PROSITE" id="PS01124">
    <property type="entry name" value="HTH_ARAC_FAMILY_2"/>
    <property type="match status" value="1"/>
</dbReference>
<proteinExistence type="predicted"/>
<dbReference type="GO" id="GO:0043565">
    <property type="term" value="F:sequence-specific DNA binding"/>
    <property type="evidence" value="ECO:0007669"/>
    <property type="project" value="InterPro"/>
</dbReference>
<dbReference type="SUPFAM" id="SSF46689">
    <property type="entry name" value="Homeodomain-like"/>
    <property type="match status" value="2"/>
</dbReference>
<evidence type="ECO:0000313" key="7">
    <source>
        <dbReference type="Proteomes" id="UP000029734"/>
    </source>
</evidence>
<dbReference type="eggNOG" id="COG2207">
    <property type="taxonomic scope" value="Bacteria"/>
</dbReference>
<dbReference type="GO" id="GO:0003700">
    <property type="term" value="F:DNA-binding transcription factor activity"/>
    <property type="evidence" value="ECO:0007669"/>
    <property type="project" value="InterPro"/>
</dbReference>
<keyword evidence="4" id="KW-0812">Transmembrane</keyword>